<keyword evidence="2 4" id="KW-0238">DNA-binding</keyword>
<dbReference type="SUPFAM" id="SSF48498">
    <property type="entry name" value="Tetracyclin repressor-like, C-terminal domain"/>
    <property type="match status" value="1"/>
</dbReference>
<accession>H0E0N1</accession>
<dbReference type="Gene3D" id="1.10.10.60">
    <property type="entry name" value="Homeodomain-like"/>
    <property type="match status" value="1"/>
</dbReference>
<dbReference type="RefSeq" id="WP_007570186.1">
    <property type="nucleotide sequence ID" value="NZ_AGUD01000011.1"/>
</dbReference>
<gene>
    <name evidence="6" type="ORF">PAI11_03390</name>
</gene>
<dbReference type="EMBL" id="AGUD01000011">
    <property type="protein sequence ID" value="EHN12765.1"/>
    <property type="molecule type" value="Genomic_DNA"/>
</dbReference>
<dbReference type="PANTHER" id="PTHR30055">
    <property type="entry name" value="HTH-TYPE TRANSCRIPTIONAL REGULATOR RUTR"/>
    <property type="match status" value="1"/>
</dbReference>
<dbReference type="InterPro" id="IPR025996">
    <property type="entry name" value="MT1864/Rv1816-like_C"/>
</dbReference>
<dbReference type="InterPro" id="IPR050109">
    <property type="entry name" value="HTH-type_TetR-like_transc_reg"/>
</dbReference>
<dbReference type="GO" id="GO:0003700">
    <property type="term" value="F:DNA-binding transcription factor activity"/>
    <property type="evidence" value="ECO:0007669"/>
    <property type="project" value="TreeGrafter"/>
</dbReference>
<organism evidence="6 7">
    <name type="scientific">Patulibacter medicamentivorans</name>
    <dbReference type="NCBI Taxonomy" id="1097667"/>
    <lineage>
        <taxon>Bacteria</taxon>
        <taxon>Bacillati</taxon>
        <taxon>Actinomycetota</taxon>
        <taxon>Thermoleophilia</taxon>
        <taxon>Solirubrobacterales</taxon>
        <taxon>Patulibacteraceae</taxon>
        <taxon>Patulibacter</taxon>
    </lineage>
</organism>
<dbReference type="PANTHER" id="PTHR30055:SF234">
    <property type="entry name" value="HTH-TYPE TRANSCRIPTIONAL REGULATOR BETI"/>
    <property type="match status" value="1"/>
</dbReference>
<dbReference type="InterPro" id="IPR001647">
    <property type="entry name" value="HTH_TetR"/>
</dbReference>
<dbReference type="InterPro" id="IPR023772">
    <property type="entry name" value="DNA-bd_HTH_TetR-type_CS"/>
</dbReference>
<dbReference type="Pfam" id="PF00440">
    <property type="entry name" value="TetR_N"/>
    <property type="match status" value="1"/>
</dbReference>
<reference evidence="6 7" key="1">
    <citation type="journal article" date="2013" name="Biodegradation">
        <title>Quantitative proteomic analysis of ibuprofen-degrading Patulibacter sp. strain I11.</title>
        <authorList>
            <person name="Almeida B."/>
            <person name="Kjeldal H."/>
            <person name="Lolas I."/>
            <person name="Knudsen A.D."/>
            <person name="Carvalho G."/>
            <person name="Nielsen K.L."/>
            <person name="Barreto Crespo M.T."/>
            <person name="Stensballe A."/>
            <person name="Nielsen J.L."/>
        </authorList>
    </citation>
    <scope>NUCLEOTIDE SEQUENCE [LARGE SCALE GENOMIC DNA]</scope>
    <source>
        <strain evidence="6 7">I11</strain>
    </source>
</reference>
<comment type="caution">
    <text evidence="6">The sequence shown here is derived from an EMBL/GenBank/DDBJ whole genome shotgun (WGS) entry which is preliminary data.</text>
</comment>
<dbReference type="Proteomes" id="UP000005143">
    <property type="component" value="Unassembled WGS sequence"/>
</dbReference>
<keyword evidence="3" id="KW-0804">Transcription</keyword>
<feature type="DNA-binding region" description="H-T-H motif" evidence="4">
    <location>
        <begin position="38"/>
        <end position="57"/>
    </location>
</feature>
<sequence>MKTPASSGRVATRRTRTRAALIEAAERAFMLHGFNGVTVERLAEEADVSVGSIYGHFANKDGLYVAVAARAVDLFADYLARAYRSSSSPLEQVMAAGDAYLRFHLEHPGLFRFIAFAGVESRPSFTTEAEDREITERLTAVIDGFRDRIAAAVELGEAGPHVDPHLASRFLFGAWNGVVALTLRDDGLALDDEAISACILQARRIVAEGLTDPGHRSPTGYSRARLLEIEPAERDG</sequence>
<dbReference type="Pfam" id="PF13305">
    <property type="entry name" value="TetR_C_33"/>
    <property type="match status" value="1"/>
</dbReference>
<evidence type="ECO:0000256" key="3">
    <source>
        <dbReference type="ARBA" id="ARBA00023163"/>
    </source>
</evidence>
<name>H0E0N1_9ACTN</name>
<dbReference type="InterPro" id="IPR036271">
    <property type="entry name" value="Tet_transcr_reg_TetR-rel_C_sf"/>
</dbReference>
<proteinExistence type="predicted"/>
<dbReference type="InterPro" id="IPR009057">
    <property type="entry name" value="Homeodomain-like_sf"/>
</dbReference>
<evidence type="ECO:0000256" key="1">
    <source>
        <dbReference type="ARBA" id="ARBA00023015"/>
    </source>
</evidence>
<evidence type="ECO:0000259" key="5">
    <source>
        <dbReference type="PROSITE" id="PS50977"/>
    </source>
</evidence>
<keyword evidence="1" id="KW-0805">Transcription regulation</keyword>
<dbReference type="SUPFAM" id="SSF46689">
    <property type="entry name" value="Homeodomain-like"/>
    <property type="match status" value="1"/>
</dbReference>
<evidence type="ECO:0000256" key="4">
    <source>
        <dbReference type="PROSITE-ProRule" id="PRU00335"/>
    </source>
</evidence>
<dbReference type="GO" id="GO:0000976">
    <property type="term" value="F:transcription cis-regulatory region binding"/>
    <property type="evidence" value="ECO:0007669"/>
    <property type="project" value="TreeGrafter"/>
</dbReference>
<dbReference type="OrthoDB" id="9802498at2"/>
<dbReference type="Gene3D" id="1.10.357.10">
    <property type="entry name" value="Tetracycline Repressor, domain 2"/>
    <property type="match status" value="1"/>
</dbReference>
<dbReference type="PROSITE" id="PS50977">
    <property type="entry name" value="HTH_TETR_2"/>
    <property type="match status" value="1"/>
</dbReference>
<evidence type="ECO:0000256" key="2">
    <source>
        <dbReference type="ARBA" id="ARBA00023125"/>
    </source>
</evidence>
<evidence type="ECO:0000313" key="7">
    <source>
        <dbReference type="Proteomes" id="UP000005143"/>
    </source>
</evidence>
<dbReference type="PRINTS" id="PR00455">
    <property type="entry name" value="HTHTETR"/>
</dbReference>
<keyword evidence="7" id="KW-1185">Reference proteome</keyword>
<dbReference type="PROSITE" id="PS01081">
    <property type="entry name" value="HTH_TETR_1"/>
    <property type="match status" value="1"/>
</dbReference>
<protein>
    <submittedName>
        <fullName evidence="6">Transcriptional regulator TetR family</fullName>
    </submittedName>
</protein>
<dbReference type="AlphaFoldDB" id="H0E0N1"/>
<feature type="domain" description="HTH tetR-type" evidence="5">
    <location>
        <begin position="15"/>
        <end position="75"/>
    </location>
</feature>
<evidence type="ECO:0000313" key="6">
    <source>
        <dbReference type="EMBL" id="EHN12765.1"/>
    </source>
</evidence>